<keyword evidence="2" id="KW-1185">Reference proteome</keyword>
<accession>A0A8T1RD10</accession>
<gene>
    <name evidence="1" type="ORF">CIPAW_02G098200</name>
</gene>
<comment type="caution">
    <text evidence="1">The sequence shown here is derived from an EMBL/GenBank/DDBJ whole genome shotgun (WGS) entry which is preliminary data.</text>
</comment>
<organism evidence="1 2">
    <name type="scientific">Carya illinoinensis</name>
    <name type="common">Pecan</name>
    <dbReference type="NCBI Taxonomy" id="32201"/>
    <lineage>
        <taxon>Eukaryota</taxon>
        <taxon>Viridiplantae</taxon>
        <taxon>Streptophyta</taxon>
        <taxon>Embryophyta</taxon>
        <taxon>Tracheophyta</taxon>
        <taxon>Spermatophyta</taxon>
        <taxon>Magnoliopsida</taxon>
        <taxon>eudicotyledons</taxon>
        <taxon>Gunneridae</taxon>
        <taxon>Pentapetalae</taxon>
        <taxon>rosids</taxon>
        <taxon>fabids</taxon>
        <taxon>Fagales</taxon>
        <taxon>Juglandaceae</taxon>
        <taxon>Carya</taxon>
    </lineage>
</organism>
<reference evidence="1" key="1">
    <citation type="submission" date="2020-12" db="EMBL/GenBank/DDBJ databases">
        <title>WGS assembly of Carya illinoinensis cv. Pawnee.</title>
        <authorList>
            <person name="Platts A."/>
            <person name="Shu S."/>
            <person name="Wright S."/>
            <person name="Barry K."/>
            <person name="Edger P."/>
            <person name="Pires J.C."/>
            <person name="Schmutz J."/>
        </authorList>
    </citation>
    <scope>NUCLEOTIDE SEQUENCE</scope>
    <source>
        <tissue evidence="1">Leaf</tissue>
    </source>
</reference>
<proteinExistence type="predicted"/>
<dbReference type="Proteomes" id="UP000811609">
    <property type="component" value="Chromosome 2"/>
</dbReference>
<evidence type="ECO:0000313" key="1">
    <source>
        <dbReference type="EMBL" id="KAG6664515.1"/>
    </source>
</evidence>
<dbReference type="AlphaFoldDB" id="A0A8T1RD10"/>
<dbReference type="EMBL" id="CM031810">
    <property type="protein sequence ID" value="KAG6664515.1"/>
    <property type="molecule type" value="Genomic_DNA"/>
</dbReference>
<name>A0A8T1RD10_CARIL</name>
<protein>
    <submittedName>
        <fullName evidence="1">Uncharacterized protein</fullName>
    </submittedName>
</protein>
<sequence>MQSCNNANHFLAYYEEPTIFLISEEKRRSFRQLLLKEMGHLLTVVKIE</sequence>
<evidence type="ECO:0000313" key="2">
    <source>
        <dbReference type="Proteomes" id="UP000811609"/>
    </source>
</evidence>